<gene>
    <name evidence="2" type="ORF">OIU84_004298</name>
</gene>
<dbReference type="AlphaFoldDB" id="A0AAD6K3Z9"/>
<accession>A0AAD6K3Z9</accession>
<feature type="region of interest" description="Disordered" evidence="1">
    <location>
        <begin position="66"/>
        <end position="102"/>
    </location>
</feature>
<organism evidence="2 3">
    <name type="scientific">Salix udensis</name>
    <dbReference type="NCBI Taxonomy" id="889485"/>
    <lineage>
        <taxon>Eukaryota</taxon>
        <taxon>Viridiplantae</taxon>
        <taxon>Streptophyta</taxon>
        <taxon>Embryophyta</taxon>
        <taxon>Tracheophyta</taxon>
        <taxon>Spermatophyta</taxon>
        <taxon>Magnoliopsida</taxon>
        <taxon>eudicotyledons</taxon>
        <taxon>Gunneridae</taxon>
        <taxon>Pentapetalae</taxon>
        <taxon>rosids</taxon>
        <taxon>fabids</taxon>
        <taxon>Malpighiales</taxon>
        <taxon>Salicaceae</taxon>
        <taxon>Saliceae</taxon>
        <taxon>Salix</taxon>
    </lineage>
</organism>
<sequence length="127" mass="14132">MFPINLSTFTLQVSDGNLTPAFLGKNNTINTSLRLTSWVFAIEFQGLKIQRKKKMFTCIACTKPVAEDGRGEEGGARGSGTPSTKEAVKSLTSQVPPPPPPPPNYYYYQAKFHFYLHKLSNFLPPCF</sequence>
<dbReference type="Proteomes" id="UP001162972">
    <property type="component" value="Chromosome 3"/>
</dbReference>
<dbReference type="EMBL" id="JAPFFJ010000012">
    <property type="protein sequence ID" value="KAJ6415474.1"/>
    <property type="molecule type" value="Genomic_DNA"/>
</dbReference>
<evidence type="ECO:0000313" key="3">
    <source>
        <dbReference type="Proteomes" id="UP001162972"/>
    </source>
</evidence>
<reference evidence="2 3" key="1">
    <citation type="journal article" date="2023" name="Int. J. Mol. Sci.">
        <title>De Novo Assembly and Annotation of 11 Diverse Shrub Willow (Salix) Genomes Reveals Novel Gene Organization in Sex-Linked Regions.</title>
        <authorList>
            <person name="Hyden B."/>
            <person name="Feng K."/>
            <person name="Yates T.B."/>
            <person name="Jawdy S."/>
            <person name="Cereghino C."/>
            <person name="Smart L.B."/>
            <person name="Muchero W."/>
        </authorList>
    </citation>
    <scope>NUCLEOTIDE SEQUENCE [LARGE SCALE GENOMIC DNA]</scope>
    <source>
        <tissue evidence="2">Shoot tip</tissue>
    </source>
</reference>
<feature type="compositionally biased region" description="Basic and acidic residues" evidence="1">
    <location>
        <begin position="66"/>
        <end position="75"/>
    </location>
</feature>
<evidence type="ECO:0000256" key="1">
    <source>
        <dbReference type="SAM" id="MobiDB-lite"/>
    </source>
</evidence>
<keyword evidence="3" id="KW-1185">Reference proteome</keyword>
<proteinExistence type="predicted"/>
<protein>
    <submittedName>
        <fullName evidence="2">Uncharacterized protein</fullName>
    </submittedName>
</protein>
<comment type="caution">
    <text evidence="2">The sequence shown here is derived from an EMBL/GenBank/DDBJ whole genome shotgun (WGS) entry which is preliminary data.</text>
</comment>
<name>A0AAD6K3Z9_9ROSI</name>
<evidence type="ECO:0000313" key="2">
    <source>
        <dbReference type="EMBL" id="KAJ6415474.1"/>
    </source>
</evidence>